<evidence type="ECO:0000256" key="1">
    <source>
        <dbReference type="ARBA" id="ARBA00022475"/>
    </source>
</evidence>
<dbReference type="Gene3D" id="2.60.450.10">
    <property type="entry name" value="Lipopolysaccharide (LPS) transport protein A like domain"/>
    <property type="match status" value="1"/>
</dbReference>
<proteinExistence type="inferred from homology"/>
<protein>
    <recommendedName>
        <fullName evidence="6 7">Lipopolysaccharide export system protein LptC</fullName>
    </recommendedName>
</protein>
<dbReference type="PANTHER" id="PTHR37481:SF1">
    <property type="entry name" value="LIPOPOLYSACCHARIDE EXPORT SYSTEM PROTEIN LPTC"/>
    <property type="match status" value="1"/>
</dbReference>
<keyword evidence="2 6" id="KW-0997">Cell inner membrane</keyword>
<name>A0A6G9QI02_9GAMM</name>
<dbReference type="GO" id="GO:0015221">
    <property type="term" value="F:lipopolysaccharide transmembrane transporter activity"/>
    <property type="evidence" value="ECO:0007669"/>
    <property type="project" value="InterPro"/>
</dbReference>
<evidence type="ECO:0000256" key="2">
    <source>
        <dbReference type="ARBA" id="ARBA00022519"/>
    </source>
</evidence>
<evidence type="ECO:0000256" key="6">
    <source>
        <dbReference type="HAMAP-Rule" id="MF_01915"/>
    </source>
</evidence>
<gene>
    <name evidence="6 8" type="primary">lptC</name>
    <name evidence="8" type="ORF">HBH39_02500</name>
</gene>
<evidence type="ECO:0000256" key="5">
    <source>
        <dbReference type="ARBA" id="ARBA00023136"/>
    </source>
</evidence>
<keyword evidence="5 6" id="KW-0472">Membrane</keyword>
<keyword evidence="3 6" id="KW-0812">Transmembrane</keyword>
<keyword evidence="9" id="KW-1185">Reference proteome</keyword>
<dbReference type="Proteomes" id="UP000502608">
    <property type="component" value="Chromosome"/>
</dbReference>
<evidence type="ECO:0000256" key="4">
    <source>
        <dbReference type="ARBA" id="ARBA00022989"/>
    </source>
</evidence>
<dbReference type="InterPro" id="IPR052363">
    <property type="entry name" value="LPS_export_LptC"/>
</dbReference>
<comment type="similarity">
    <text evidence="6 7">Belongs to the LptC family.</text>
</comment>
<comment type="function">
    <text evidence="6">Involved in the assembly of lipopolysaccharide (LPS). Required for the translocation of LPS from the inner membrane to the outer membrane. Facilitates the transfer of LPS from the inner membrane to the periplasmic protein LptA. Could be a docking site for LptA.</text>
</comment>
<evidence type="ECO:0000313" key="8">
    <source>
        <dbReference type="EMBL" id="QIR13511.1"/>
    </source>
</evidence>
<dbReference type="EMBL" id="CP050313">
    <property type="protein sequence ID" value="QIR13511.1"/>
    <property type="molecule type" value="Genomic_DNA"/>
</dbReference>
<dbReference type="InterPro" id="IPR010664">
    <property type="entry name" value="LipoPS_assembly_LptC-rel"/>
</dbReference>
<evidence type="ECO:0000256" key="3">
    <source>
        <dbReference type="ARBA" id="ARBA00022692"/>
    </source>
</evidence>
<organism evidence="8 9">
    <name type="scientific">Shewanella aestuarii</name>
    <dbReference type="NCBI Taxonomy" id="1028752"/>
    <lineage>
        <taxon>Bacteria</taxon>
        <taxon>Pseudomonadati</taxon>
        <taxon>Pseudomonadota</taxon>
        <taxon>Gammaproteobacteria</taxon>
        <taxon>Alteromonadales</taxon>
        <taxon>Shewanellaceae</taxon>
        <taxon>Shewanella</taxon>
    </lineage>
</organism>
<dbReference type="GO" id="GO:0043165">
    <property type="term" value="P:Gram-negative-bacterium-type cell outer membrane assembly"/>
    <property type="evidence" value="ECO:0007669"/>
    <property type="project" value="UniProtKB-UniRule"/>
</dbReference>
<dbReference type="GO" id="GO:0030288">
    <property type="term" value="C:outer membrane-bounded periplasmic space"/>
    <property type="evidence" value="ECO:0007669"/>
    <property type="project" value="TreeGrafter"/>
</dbReference>
<keyword evidence="4 6" id="KW-1133">Transmembrane helix</keyword>
<dbReference type="PANTHER" id="PTHR37481">
    <property type="entry name" value="LIPOPOLYSACCHARIDE EXPORT SYSTEM PROTEIN LPTC"/>
    <property type="match status" value="1"/>
</dbReference>
<accession>A0A6G9QI02</accession>
<evidence type="ECO:0000313" key="9">
    <source>
        <dbReference type="Proteomes" id="UP000502608"/>
    </source>
</evidence>
<evidence type="ECO:0000256" key="7">
    <source>
        <dbReference type="PIRNR" id="PIRNR028513"/>
    </source>
</evidence>
<dbReference type="RefSeq" id="WP_167675310.1">
    <property type="nucleotide sequence ID" value="NZ_CP050313.1"/>
</dbReference>
<dbReference type="Pfam" id="PF06835">
    <property type="entry name" value="LptC"/>
    <property type="match status" value="1"/>
</dbReference>
<dbReference type="InterPro" id="IPR026265">
    <property type="entry name" value="LptC"/>
</dbReference>
<dbReference type="AlphaFoldDB" id="A0A6G9QI02"/>
<dbReference type="KEGG" id="saes:HBH39_02500"/>
<dbReference type="NCBIfam" id="TIGR04409">
    <property type="entry name" value="LptC_YrbK"/>
    <property type="match status" value="1"/>
</dbReference>
<comment type="subunit">
    <text evidence="6">Component of the lipopolysaccharide transport and assembly complex. Interacts with LptA and the LptBFG transporter complex.</text>
</comment>
<dbReference type="PIRSF" id="PIRSF028513">
    <property type="entry name" value="LptC"/>
    <property type="match status" value="1"/>
</dbReference>
<comment type="subcellular location">
    <subcellularLocation>
        <location evidence="6">Cell inner membrane</location>
        <topology evidence="6">Single-pass membrane protein</topology>
    </subcellularLocation>
</comment>
<dbReference type="GO" id="GO:0005886">
    <property type="term" value="C:plasma membrane"/>
    <property type="evidence" value="ECO:0007669"/>
    <property type="project" value="UniProtKB-SubCell"/>
</dbReference>
<sequence length="186" mass="21089">MSRSTLAICAFFGLALALYWQVQLKRSQMDLTKSNNIERPDYIAQDLKTTVFNEQGYIDNKMTAKHMEHYASNNKTLFTEPVLLIYPENGEALWQLTAEKAILDQDINEVSLLNNVIIDAIDMTEPLQSLSTEQMTMDLETMIGRSEEWVLLKGNGFQIKGLGLHAELNAEQITLLSQVEGTYEPN</sequence>
<comment type="function">
    <text evidence="7">Required for the translocation of lipopolysaccharide (LPS) from the inner membrane to the outer membrane.</text>
</comment>
<dbReference type="GO" id="GO:0017089">
    <property type="term" value="F:glycolipid transfer activity"/>
    <property type="evidence" value="ECO:0007669"/>
    <property type="project" value="TreeGrafter"/>
</dbReference>
<reference evidence="8 9" key="1">
    <citation type="submission" date="2020-03" db="EMBL/GenBank/DDBJ databases">
        <title>Complete genome sequence of Shewanella sp.</title>
        <authorList>
            <person name="Kim Y.-S."/>
            <person name="Kim S.-J."/>
            <person name="Jung H.-K."/>
            <person name="Kim K.-H."/>
        </authorList>
    </citation>
    <scope>NUCLEOTIDE SEQUENCE [LARGE SCALE GENOMIC DNA]</scope>
    <source>
        <strain evidence="8 9">PN3F2</strain>
    </source>
</reference>
<dbReference type="HAMAP" id="MF_01915">
    <property type="entry name" value="LPS_assembly_LptC"/>
    <property type="match status" value="1"/>
</dbReference>
<keyword evidence="1 6" id="KW-1003">Cell membrane</keyword>